<dbReference type="EMBL" id="SACM01000006">
    <property type="protein sequence ID" value="RVT82341.1"/>
    <property type="molecule type" value="Genomic_DNA"/>
</dbReference>
<reference evidence="7 8" key="1">
    <citation type="submission" date="2019-01" db="EMBL/GenBank/DDBJ databases">
        <authorList>
            <person name="Chen W.-M."/>
        </authorList>
    </citation>
    <scope>NUCLEOTIDE SEQUENCE [LARGE SCALE GENOMIC DNA]</scope>
    <source>
        <strain evidence="7 8">CCP-18</strain>
    </source>
</reference>
<keyword evidence="2" id="KW-0812">Transmembrane</keyword>
<evidence type="ECO:0000256" key="1">
    <source>
        <dbReference type="ARBA" id="ARBA00004167"/>
    </source>
</evidence>
<evidence type="ECO:0000313" key="8">
    <source>
        <dbReference type="Proteomes" id="UP000288587"/>
    </source>
</evidence>
<evidence type="ECO:0000256" key="5">
    <source>
        <dbReference type="SAM" id="MobiDB-lite"/>
    </source>
</evidence>
<feature type="domain" description="TonB C-terminal" evidence="6">
    <location>
        <begin position="223"/>
        <end position="320"/>
    </location>
</feature>
<dbReference type="InterPro" id="IPR006260">
    <property type="entry name" value="TonB/TolA_C"/>
</dbReference>
<evidence type="ECO:0000256" key="4">
    <source>
        <dbReference type="ARBA" id="ARBA00023136"/>
    </source>
</evidence>
<keyword evidence="4" id="KW-0472">Membrane</keyword>
<comment type="subcellular location">
    <subcellularLocation>
        <location evidence="1">Membrane</location>
        <topology evidence="1">Single-pass membrane protein</topology>
    </subcellularLocation>
</comment>
<evidence type="ECO:0000259" key="6">
    <source>
        <dbReference type="PROSITE" id="PS52015"/>
    </source>
</evidence>
<dbReference type="AlphaFoldDB" id="A0A3S2UWF6"/>
<evidence type="ECO:0000256" key="2">
    <source>
        <dbReference type="ARBA" id="ARBA00022692"/>
    </source>
</evidence>
<dbReference type="NCBIfam" id="TIGR01352">
    <property type="entry name" value="tonB_Cterm"/>
    <property type="match status" value="1"/>
</dbReference>
<dbReference type="OrthoDB" id="9803361at2"/>
<proteinExistence type="predicted"/>
<name>A0A3S2UWF6_9BURK</name>
<feature type="compositionally biased region" description="Pro residues" evidence="5">
    <location>
        <begin position="29"/>
        <end position="38"/>
    </location>
</feature>
<sequence>MSATWSRTELLRQPSDFAPTEIAVEAAPAGPPVAPAQRPPRRWQRPSTPLQWALTLSVGLHALLLFVQLADPSSATRRWVEDRLDVVLVNTQGPRPADKPQALAQANLAGGGDGAADERALSPLPPSVAMELGDAPDVQHRAVQALQQQQQALLAQLRRDLAKLPEPNPEAEAATAEGRDQAERRRQLLALMAQIERRVNENSAGPRQRYVSPATQEVVYAQYYDRVRRRIEARGTRDFPTQAGRKLYGQLTMNITVDADGRVSNTDVVLPSGSTLLDRRAVAIVRASAPFGPFSPAMRAEAEVLVISARFTFDRDHGVQARLQEAAP</sequence>
<dbReference type="SUPFAM" id="SSF74653">
    <property type="entry name" value="TolA/TonB C-terminal domain"/>
    <property type="match status" value="1"/>
</dbReference>
<dbReference type="GO" id="GO:0055085">
    <property type="term" value="P:transmembrane transport"/>
    <property type="evidence" value="ECO:0007669"/>
    <property type="project" value="InterPro"/>
</dbReference>
<keyword evidence="3" id="KW-1133">Transmembrane helix</keyword>
<feature type="region of interest" description="Disordered" evidence="5">
    <location>
        <begin position="26"/>
        <end position="45"/>
    </location>
</feature>
<dbReference type="Proteomes" id="UP000288587">
    <property type="component" value="Unassembled WGS sequence"/>
</dbReference>
<dbReference type="InterPro" id="IPR037682">
    <property type="entry name" value="TonB_C"/>
</dbReference>
<comment type="caution">
    <text evidence="7">The sequence shown here is derived from an EMBL/GenBank/DDBJ whole genome shotgun (WGS) entry which is preliminary data.</text>
</comment>
<evidence type="ECO:0000256" key="3">
    <source>
        <dbReference type="ARBA" id="ARBA00022989"/>
    </source>
</evidence>
<keyword evidence="8" id="KW-1185">Reference proteome</keyword>
<evidence type="ECO:0000313" key="7">
    <source>
        <dbReference type="EMBL" id="RVT82341.1"/>
    </source>
</evidence>
<gene>
    <name evidence="7" type="ORF">EOD73_16510</name>
</gene>
<protein>
    <submittedName>
        <fullName evidence="7">TonB family protein</fullName>
    </submittedName>
</protein>
<dbReference type="Pfam" id="PF03544">
    <property type="entry name" value="TonB_C"/>
    <property type="match status" value="1"/>
</dbReference>
<dbReference type="RefSeq" id="WP_127684149.1">
    <property type="nucleotide sequence ID" value="NZ_SACM01000006.1"/>
</dbReference>
<dbReference type="Gene3D" id="3.30.1150.10">
    <property type="match status" value="1"/>
</dbReference>
<accession>A0A3S2UWF6</accession>
<dbReference type="PROSITE" id="PS52015">
    <property type="entry name" value="TONB_CTD"/>
    <property type="match status" value="1"/>
</dbReference>
<dbReference type="GO" id="GO:0016020">
    <property type="term" value="C:membrane"/>
    <property type="evidence" value="ECO:0007669"/>
    <property type="project" value="UniProtKB-SubCell"/>
</dbReference>
<organism evidence="7 8">
    <name type="scientific">Inhella crocodyli</name>
    <dbReference type="NCBI Taxonomy" id="2499851"/>
    <lineage>
        <taxon>Bacteria</taxon>
        <taxon>Pseudomonadati</taxon>
        <taxon>Pseudomonadota</taxon>
        <taxon>Betaproteobacteria</taxon>
        <taxon>Burkholderiales</taxon>
        <taxon>Sphaerotilaceae</taxon>
        <taxon>Inhella</taxon>
    </lineage>
</organism>